<organism evidence="1 2">
    <name type="scientific">Candidatus Komeilibacteria bacterium CG_4_10_14_0_2_um_filter_37_10</name>
    <dbReference type="NCBI Taxonomy" id="1974470"/>
    <lineage>
        <taxon>Bacteria</taxon>
        <taxon>Candidatus Komeiliibacteriota</taxon>
    </lineage>
</organism>
<evidence type="ECO:0000313" key="2">
    <source>
        <dbReference type="Proteomes" id="UP000230405"/>
    </source>
</evidence>
<reference evidence="2" key="1">
    <citation type="submission" date="2017-09" db="EMBL/GenBank/DDBJ databases">
        <title>Depth-based differentiation of microbial function through sediment-hosted aquifers and enrichment of novel symbionts in the deep terrestrial subsurface.</title>
        <authorList>
            <person name="Probst A.J."/>
            <person name="Ladd B."/>
            <person name="Jarett J.K."/>
            <person name="Geller-Mcgrath D.E."/>
            <person name="Sieber C.M.K."/>
            <person name="Emerson J.B."/>
            <person name="Anantharaman K."/>
            <person name="Thomas B.C."/>
            <person name="Malmstrom R."/>
            <person name="Stieglmeier M."/>
            <person name="Klingl A."/>
            <person name="Woyke T."/>
            <person name="Ryan C.M."/>
            <person name="Banfield J.F."/>
        </authorList>
    </citation>
    <scope>NUCLEOTIDE SEQUENCE [LARGE SCALE GENOMIC DNA]</scope>
</reference>
<accession>A0A2M7VDI5</accession>
<comment type="caution">
    <text evidence="1">The sequence shown here is derived from an EMBL/GenBank/DDBJ whole genome shotgun (WGS) entry which is preliminary data.</text>
</comment>
<evidence type="ECO:0000313" key="1">
    <source>
        <dbReference type="EMBL" id="PIZ98333.1"/>
    </source>
</evidence>
<sequence length="318" mass="37839">MDKIERYLLATIHFYDLFNFPLTWWECCQWLYLDDQNQESLLDIDIPVIRDRLELLVANGQLIVVNGFYCLSGRESLALLRQRRYLYAELKFQIGIRAIKLLRILPFIKFIGICNTLAYSNASDDADIDLLVITTKNKLWTARFFATTLMKLLHWRPTKQNKKNKICLSFFISEHLLNINNLQFSPQDVYLQYWVKQVVPIYDQGGFYDLWWQSNQWASSYLPRVLPFDMNQVRRVNDRRCLLILKQVGESILVSAWVEKLFHKIQLKIMPPELLIMANQDTRIVLSDQALKFHDHDRRQKIAQQFQERLAGLTQRYD</sequence>
<name>A0A2M7VDI5_9BACT</name>
<gene>
    <name evidence="1" type="ORF">COX77_04950</name>
</gene>
<dbReference type="EMBL" id="PFPO01000094">
    <property type="protein sequence ID" value="PIZ98333.1"/>
    <property type="molecule type" value="Genomic_DNA"/>
</dbReference>
<dbReference type="AlphaFoldDB" id="A0A2M7VDI5"/>
<protein>
    <recommendedName>
        <fullName evidence="3">Polymerase nucleotidyl transferase domain-containing protein</fullName>
    </recommendedName>
</protein>
<proteinExistence type="predicted"/>
<evidence type="ECO:0008006" key="3">
    <source>
        <dbReference type="Google" id="ProtNLM"/>
    </source>
</evidence>
<dbReference type="Proteomes" id="UP000230405">
    <property type="component" value="Unassembled WGS sequence"/>
</dbReference>